<dbReference type="Gene3D" id="1.10.287.70">
    <property type="match status" value="1"/>
</dbReference>
<evidence type="ECO:0000256" key="7">
    <source>
        <dbReference type="ARBA" id="ARBA00022958"/>
    </source>
</evidence>
<keyword evidence="7" id="KW-0630">Potassium</keyword>
<dbReference type="GO" id="GO:0005249">
    <property type="term" value="F:voltage-gated potassium channel activity"/>
    <property type="evidence" value="ECO:0007669"/>
    <property type="project" value="InterPro"/>
</dbReference>
<feature type="transmembrane region" description="Helical" evidence="12">
    <location>
        <begin position="82"/>
        <end position="99"/>
    </location>
</feature>
<sequence length="259" mass="28164">MTDPKTPEARLELARDLFELPMAVLSLAMLGLVVLEAALPLSPGAARAVEAAQWLIWGAFTLEYFTFLLLSPDKLAYVRENWFGLLTVILPFLRVFRAFRAVRAVRALRAVRVANLTRRGAVQFRSLLQWSSFAYFMTVVALIVLLAPAAMVWLEPAGGLGSYGAALWWAVGIVTTIGSSLEPRTLEGRLLAGLLYVLGLAVPAYLGGVIASTLIGQRQQDVGEARPGEGEGVYSLEERLERLEAKLDRLLEGRPGGGA</sequence>
<dbReference type="GO" id="GO:0001508">
    <property type="term" value="P:action potential"/>
    <property type="evidence" value="ECO:0007669"/>
    <property type="project" value="TreeGrafter"/>
</dbReference>
<comment type="subcellular location">
    <subcellularLocation>
        <location evidence="1">Membrane</location>
        <topology evidence="1">Multi-pass membrane protein</topology>
    </subcellularLocation>
</comment>
<dbReference type="EMBL" id="QXDL01000008">
    <property type="protein sequence ID" value="RIH90502.1"/>
    <property type="molecule type" value="Genomic_DNA"/>
</dbReference>
<evidence type="ECO:0000256" key="12">
    <source>
        <dbReference type="SAM" id="Phobius"/>
    </source>
</evidence>
<evidence type="ECO:0000313" key="14">
    <source>
        <dbReference type="EMBL" id="RIH90502.1"/>
    </source>
</evidence>
<protein>
    <submittedName>
        <fullName evidence="14">pH-gated potassium channel KcsA</fullName>
    </submittedName>
</protein>
<dbReference type="InterPro" id="IPR028325">
    <property type="entry name" value="VG_K_chnl"/>
</dbReference>
<keyword evidence="2" id="KW-0813">Transport</keyword>
<reference evidence="14 15" key="1">
    <citation type="submission" date="2018-08" db="EMBL/GenBank/DDBJ databases">
        <title>Meiothermus terrae DSM 26712 genome sequencing project.</title>
        <authorList>
            <person name="Da Costa M.S."/>
            <person name="Albuquerque L."/>
            <person name="Raposo P."/>
            <person name="Froufe H.J.C."/>
            <person name="Barroso C.S."/>
            <person name="Egas C."/>
        </authorList>
    </citation>
    <scope>NUCLEOTIDE SEQUENCE [LARGE SCALE GENOMIC DNA]</scope>
    <source>
        <strain evidence="14 15">DSM 26712</strain>
    </source>
</reference>
<keyword evidence="8 12" id="KW-1133">Transmembrane helix</keyword>
<evidence type="ECO:0000256" key="8">
    <source>
        <dbReference type="ARBA" id="ARBA00022989"/>
    </source>
</evidence>
<keyword evidence="15" id="KW-1185">Reference proteome</keyword>
<dbReference type="PANTHER" id="PTHR11537:SF254">
    <property type="entry name" value="POTASSIUM VOLTAGE-GATED CHANNEL PROTEIN SHAB"/>
    <property type="match status" value="1"/>
</dbReference>
<dbReference type="OrthoDB" id="9799090at2"/>
<dbReference type="PANTHER" id="PTHR11537">
    <property type="entry name" value="VOLTAGE-GATED POTASSIUM CHANNEL"/>
    <property type="match status" value="1"/>
</dbReference>
<evidence type="ECO:0000256" key="11">
    <source>
        <dbReference type="ARBA" id="ARBA00023303"/>
    </source>
</evidence>
<proteinExistence type="predicted"/>
<feature type="domain" description="Ion transport" evidence="13">
    <location>
        <begin position="22"/>
        <end position="214"/>
    </location>
</feature>
<evidence type="ECO:0000256" key="2">
    <source>
        <dbReference type="ARBA" id="ARBA00022448"/>
    </source>
</evidence>
<keyword evidence="9" id="KW-0406">Ion transport</keyword>
<evidence type="ECO:0000256" key="3">
    <source>
        <dbReference type="ARBA" id="ARBA00022538"/>
    </source>
</evidence>
<dbReference type="RefSeq" id="WP_119313637.1">
    <property type="nucleotide sequence ID" value="NZ_QXDL01000008.1"/>
</dbReference>
<keyword evidence="6" id="KW-0851">Voltage-gated channel</keyword>
<keyword evidence="5" id="KW-0631">Potassium channel</keyword>
<evidence type="ECO:0000313" key="15">
    <source>
        <dbReference type="Proteomes" id="UP000265715"/>
    </source>
</evidence>
<dbReference type="Proteomes" id="UP000265715">
    <property type="component" value="Unassembled WGS sequence"/>
</dbReference>
<evidence type="ECO:0000256" key="6">
    <source>
        <dbReference type="ARBA" id="ARBA00022882"/>
    </source>
</evidence>
<feature type="transmembrane region" description="Helical" evidence="12">
    <location>
        <begin position="193"/>
        <end position="215"/>
    </location>
</feature>
<dbReference type="InterPro" id="IPR027359">
    <property type="entry name" value="Volt_channel_dom_sf"/>
</dbReference>
<evidence type="ECO:0000256" key="4">
    <source>
        <dbReference type="ARBA" id="ARBA00022692"/>
    </source>
</evidence>
<dbReference type="SUPFAM" id="SSF81324">
    <property type="entry name" value="Voltage-gated potassium channels"/>
    <property type="match status" value="1"/>
</dbReference>
<keyword evidence="10 12" id="KW-0472">Membrane</keyword>
<dbReference type="AlphaFoldDB" id="A0A399F6K4"/>
<feature type="transmembrane region" description="Helical" evidence="12">
    <location>
        <begin position="51"/>
        <end position="70"/>
    </location>
</feature>
<organism evidence="14 15">
    <name type="scientific">Calidithermus terrae</name>
    <dbReference type="NCBI Taxonomy" id="1408545"/>
    <lineage>
        <taxon>Bacteria</taxon>
        <taxon>Thermotogati</taxon>
        <taxon>Deinococcota</taxon>
        <taxon>Deinococci</taxon>
        <taxon>Thermales</taxon>
        <taxon>Thermaceae</taxon>
        <taxon>Calidithermus</taxon>
    </lineage>
</organism>
<evidence type="ECO:0000256" key="5">
    <source>
        <dbReference type="ARBA" id="ARBA00022826"/>
    </source>
</evidence>
<keyword evidence="4 12" id="KW-0812">Transmembrane</keyword>
<gene>
    <name evidence="14" type="primary">kcsA</name>
    <name evidence="14" type="ORF">Mterra_00388</name>
</gene>
<keyword evidence="11 14" id="KW-0407">Ion channel</keyword>
<feature type="transmembrane region" description="Helical" evidence="12">
    <location>
        <begin position="133"/>
        <end position="154"/>
    </location>
</feature>
<evidence type="ECO:0000256" key="10">
    <source>
        <dbReference type="ARBA" id="ARBA00023136"/>
    </source>
</evidence>
<dbReference type="Pfam" id="PF00520">
    <property type="entry name" value="Ion_trans"/>
    <property type="match status" value="1"/>
</dbReference>
<evidence type="ECO:0000259" key="13">
    <source>
        <dbReference type="Pfam" id="PF00520"/>
    </source>
</evidence>
<evidence type="ECO:0000256" key="1">
    <source>
        <dbReference type="ARBA" id="ARBA00004141"/>
    </source>
</evidence>
<name>A0A399F6K4_9DEIN</name>
<keyword evidence="3" id="KW-0633">Potassium transport</keyword>
<dbReference type="Gene3D" id="1.20.120.350">
    <property type="entry name" value="Voltage-gated potassium channels. Chain C"/>
    <property type="match status" value="1"/>
</dbReference>
<dbReference type="InterPro" id="IPR005821">
    <property type="entry name" value="Ion_trans_dom"/>
</dbReference>
<feature type="transmembrane region" description="Helical" evidence="12">
    <location>
        <begin position="20"/>
        <end position="39"/>
    </location>
</feature>
<evidence type="ECO:0000256" key="9">
    <source>
        <dbReference type="ARBA" id="ARBA00023065"/>
    </source>
</evidence>
<accession>A0A399F6K4</accession>
<comment type="caution">
    <text evidence="14">The sequence shown here is derived from an EMBL/GenBank/DDBJ whole genome shotgun (WGS) entry which is preliminary data.</text>
</comment>
<feature type="transmembrane region" description="Helical" evidence="12">
    <location>
        <begin position="160"/>
        <end position="181"/>
    </location>
</feature>
<dbReference type="GO" id="GO:0008076">
    <property type="term" value="C:voltage-gated potassium channel complex"/>
    <property type="evidence" value="ECO:0007669"/>
    <property type="project" value="InterPro"/>
</dbReference>